<dbReference type="CDD" id="cd01949">
    <property type="entry name" value="GGDEF"/>
    <property type="match status" value="1"/>
</dbReference>
<comment type="caution">
    <text evidence="2">The sequence shown here is derived from an EMBL/GenBank/DDBJ whole genome shotgun (WGS) entry which is preliminary data.</text>
</comment>
<organism evidence="2 3">
    <name type="scientific">Pantoea dispersa</name>
    <dbReference type="NCBI Taxonomy" id="59814"/>
    <lineage>
        <taxon>Bacteria</taxon>
        <taxon>Pseudomonadati</taxon>
        <taxon>Pseudomonadota</taxon>
        <taxon>Gammaproteobacteria</taxon>
        <taxon>Enterobacterales</taxon>
        <taxon>Erwiniaceae</taxon>
        <taxon>Pantoea</taxon>
    </lineage>
</organism>
<reference evidence="2 3" key="1">
    <citation type="journal article" date="2016" name="Front. Microbiol.">
        <title>Genomic Resource of Rice Seed Associated Bacteria.</title>
        <authorList>
            <person name="Midha S."/>
            <person name="Bansal K."/>
            <person name="Sharma S."/>
            <person name="Kumar N."/>
            <person name="Patil P.P."/>
            <person name="Chaudhry V."/>
            <person name="Patil P.B."/>
        </authorList>
    </citation>
    <scope>NUCLEOTIDE SEQUENCE [LARGE SCALE GENOMIC DNA]</scope>
    <source>
        <strain evidence="2 3">SA3</strain>
    </source>
</reference>
<dbReference type="InterPro" id="IPR003018">
    <property type="entry name" value="GAF"/>
</dbReference>
<dbReference type="AlphaFoldDB" id="A0A8E1RXF1"/>
<proteinExistence type="predicted"/>
<dbReference type="SUPFAM" id="SSF55073">
    <property type="entry name" value="Nucleotide cyclase"/>
    <property type="match status" value="1"/>
</dbReference>
<evidence type="ECO:0000313" key="2">
    <source>
        <dbReference type="EMBL" id="KTS66934.1"/>
    </source>
</evidence>
<gene>
    <name evidence="2" type="ORF">SA3R_14800</name>
</gene>
<dbReference type="PANTHER" id="PTHR43102:SF2">
    <property type="entry name" value="GAF DOMAIN-CONTAINING PROTEIN"/>
    <property type="match status" value="1"/>
</dbReference>
<dbReference type="Pfam" id="PF00990">
    <property type="entry name" value="GGDEF"/>
    <property type="match status" value="1"/>
</dbReference>
<dbReference type="PANTHER" id="PTHR43102">
    <property type="entry name" value="SLR1143 PROTEIN"/>
    <property type="match status" value="1"/>
</dbReference>
<dbReference type="NCBIfam" id="TIGR00254">
    <property type="entry name" value="GGDEF"/>
    <property type="match status" value="1"/>
</dbReference>
<protein>
    <submittedName>
        <fullName evidence="2">Diguanylate cyclase</fullName>
    </submittedName>
</protein>
<dbReference type="Gene3D" id="3.30.70.270">
    <property type="match status" value="1"/>
</dbReference>
<evidence type="ECO:0000313" key="3">
    <source>
        <dbReference type="Proteomes" id="UP000071979"/>
    </source>
</evidence>
<dbReference type="InterPro" id="IPR029787">
    <property type="entry name" value="Nucleotide_cyclase"/>
</dbReference>
<dbReference type="EMBL" id="LDSE01000027">
    <property type="protein sequence ID" value="KTS66934.1"/>
    <property type="molecule type" value="Genomic_DNA"/>
</dbReference>
<dbReference type="Pfam" id="PF01590">
    <property type="entry name" value="GAF"/>
    <property type="match status" value="1"/>
</dbReference>
<dbReference type="InterPro" id="IPR043128">
    <property type="entry name" value="Rev_trsase/Diguanyl_cyclase"/>
</dbReference>
<dbReference type="Proteomes" id="UP000071979">
    <property type="component" value="Unassembled WGS sequence"/>
</dbReference>
<dbReference type="SUPFAM" id="SSF55781">
    <property type="entry name" value="GAF domain-like"/>
    <property type="match status" value="1"/>
</dbReference>
<dbReference type="InterPro" id="IPR029016">
    <property type="entry name" value="GAF-like_dom_sf"/>
</dbReference>
<accession>A0A8E1RXF1</accession>
<dbReference type="SMART" id="SM00267">
    <property type="entry name" value="GGDEF"/>
    <property type="match status" value="1"/>
</dbReference>
<dbReference type="InterPro" id="IPR000160">
    <property type="entry name" value="GGDEF_dom"/>
</dbReference>
<sequence>MKAPALPADESQRLAQLRALNILHTPTEERFDRLTRLARSLFDVPVAMVSLLENDYQWFKSSDGFDRPTTARNISFCGHTILQDEVMVVEDALADTRFSDNPLVTDADNPVRFYAGYPLRTPSGAKVGTLCIIDNHARQFNAEDLHALRDLAAMAEAELVAFQTATSDELTQITNRRGFMTLGQMALNECQLKQLPASLTFLDLDGFKAINDRHGHREGDRALMDFADAMKVSFRHADIFARLGGDEFVVLLNGIRQDEAEATLARFAHYLHKQMQDLERRYTLQFSSGIVEFDPQQPQSLEQLLESSDARMYAAKYQKRQPRR</sequence>
<feature type="domain" description="GGDEF" evidence="1">
    <location>
        <begin position="195"/>
        <end position="324"/>
    </location>
</feature>
<name>A0A8E1RXF1_9GAMM</name>
<dbReference type="PROSITE" id="PS50887">
    <property type="entry name" value="GGDEF"/>
    <property type="match status" value="1"/>
</dbReference>
<dbReference type="Gene3D" id="3.30.450.40">
    <property type="match status" value="1"/>
</dbReference>
<dbReference type="SMART" id="SM00065">
    <property type="entry name" value="GAF"/>
    <property type="match status" value="1"/>
</dbReference>
<evidence type="ECO:0000259" key="1">
    <source>
        <dbReference type="PROSITE" id="PS50887"/>
    </source>
</evidence>
<dbReference type="RefSeq" id="WP_058774974.1">
    <property type="nucleotide sequence ID" value="NZ_LDSD01000030.1"/>
</dbReference>